<organism evidence="1 2">
    <name type="scientific">Nelumbo nucifera</name>
    <name type="common">Sacred lotus</name>
    <dbReference type="NCBI Taxonomy" id="4432"/>
    <lineage>
        <taxon>Eukaryota</taxon>
        <taxon>Viridiplantae</taxon>
        <taxon>Streptophyta</taxon>
        <taxon>Embryophyta</taxon>
        <taxon>Tracheophyta</taxon>
        <taxon>Spermatophyta</taxon>
        <taxon>Magnoliopsida</taxon>
        <taxon>Proteales</taxon>
        <taxon>Nelumbonaceae</taxon>
        <taxon>Nelumbo</taxon>
    </lineage>
</organism>
<dbReference type="EMBL" id="DUZY01000001">
    <property type="protein sequence ID" value="DAD18137.1"/>
    <property type="molecule type" value="Genomic_DNA"/>
</dbReference>
<dbReference type="AlphaFoldDB" id="A0A822XD75"/>
<dbReference type="PANTHER" id="PTHR45085:SF2">
    <property type="entry name" value="F21J9.14"/>
    <property type="match status" value="1"/>
</dbReference>
<proteinExistence type="predicted"/>
<name>A0A822XD75_NELNU</name>
<keyword evidence="2" id="KW-1185">Reference proteome</keyword>
<evidence type="ECO:0000313" key="2">
    <source>
        <dbReference type="Proteomes" id="UP000607653"/>
    </source>
</evidence>
<reference evidence="1 2" key="1">
    <citation type="journal article" date="2020" name="Mol. Biol. Evol.">
        <title>Distinct Expression and Methylation Patterns for Genes with Different Fates following a Single Whole-Genome Duplication in Flowering Plants.</title>
        <authorList>
            <person name="Shi T."/>
            <person name="Rahmani R.S."/>
            <person name="Gugger P.F."/>
            <person name="Wang M."/>
            <person name="Li H."/>
            <person name="Zhang Y."/>
            <person name="Li Z."/>
            <person name="Wang Q."/>
            <person name="Van de Peer Y."/>
            <person name="Marchal K."/>
            <person name="Chen J."/>
        </authorList>
    </citation>
    <scope>NUCLEOTIDE SEQUENCE [LARGE SCALE GENOMIC DNA]</scope>
    <source>
        <tissue evidence="1">Leaf</tissue>
    </source>
</reference>
<gene>
    <name evidence="1" type="ORF">HUJ06_019600</name>
</gene>
<accession>A0A822XD75</accession>
<sequence>MLSRCPVIRSHPRVHYLLGRAKSPLIGNNWKALCIGARMEQEMGALKRVVVLDSVGIDLVPSPPLVVKGEFHRRICKAFLGSALQLLNPIELEGDDGYGIYEYDE</sequence>
<protein>
    <submittedName>
        <fullName evidence="1">Uncharacterized protein</fullName>
    </submittedName>
</protein>
<evidence type="ECO:0000313" key="1">
    <source>
        <dbReference type="EMBL" id="DAD18137.1"/>
    </source>
</evidence>
<dbReference type="Proteomes" id="UP000607653">
    <property type="component" value="Unassembled WGS sequence"/>
</dbReference>
<dbReference type="PANTHER" id="PTHR45085">
    <property type="entry name" value="F21J9.14"/>
    <property type="match status" value="1"/>
</dbReference>
<comment type="caution">
    <text evidence="1">The sequence shown here is derived from an EMBL/GenBank/DDBJ whole genome shotgun (WGS) entry which is preliminary data.</text>
</comment>